<feature type="compositionally biased region" description="Basic and acidic residues" evidence="1">
    <location>
        <begin position="142"/>
        <end position="163"/>
    </location>
</feature>
<sequence>MAAKRREDRRYEMLVEEGGEEGTLNVTSRGGVEAETGTGAARSGGGHGHVVTYLHHERSLSQHSSQQHTAAFVGQAQPQMSEIRHGTVYYSEKAPIQIQTHDPITGYPFPQGKVQFFELSTTADATATTTAANTVTSSPTTERSEIDFKEGSGSEDGKKEGKKTPISLNQLPERLYSHPPPELHHKLSSLSVTSAATLPVSTPAHVHPKGGGSEDGLKNGKAVTTAVVTQSQAKKGVPSPPAGSKDPKAMPKAQLKRGVSVSKSSKTKKAPLTTIKPKPFT</sequence>
<dbReference type="AlphaFoldDB" id="A0A9P7XUL3"/>
<evidence type="ECO:0000313" key="3">
    <source>
        <dbReference type="Proteomes" id="UP000707451"/>
    </source>
</evidence>
<evidence type="ECO:0000256" key="1">
    <source>
        <dbReference type="SAM" id="MobiDB-lite"/>
    </source>
</evidence>
<proteinExistence type="predicted"/>
<protein>
    <submittedName>
        <fullName evidence="2">Uncharacterized protein</fullName>
    </submittedName>
</protein>
<dbReference type="OrthoDB" id="2442464at2759"/>
<organism evidence="2 3">
    <name type="scientific">Linnemannia hyalina</name>
    <dbReference type="NCBI Taxonomy" id="64524"/>
    <lineage>
        <taxon>Eukaryota</taxon>
        <taxon>Fungi</taxon>
        <taxon>Fungi incertae sedis</taxon>
        <taxon>Mucoromycota</taxon>
        <taxon>Mortierellomycotina</taxon>
        <taxon>Mortierellomycetes</taxon>
        <taxon>Mortierellales</taxon>
        <taxon>Mortierellaceae</taxon>
        <taxon>Linnemannia</taxon>
    </lineage>
</organism>
<feature type="compositionally biased region" description="Low complexity" evidence="1">
    <location>
        <begin position="188"/>
        <end position="198"/>
    </location>
</feature>
<dbReference type="EMBL" id="JAHRHY010000009">
    <property type="protein sequence ID" value="KAG9066903.1"/>
    <property type="molecule type" value="Genomic_DNA"/>
</dbReference>
<accession>A0A9P7XUL3</accession>
<feature type="region of interest" description="Disordered" evidence="1">
    <location>
        <begin position="17"/>
        <end position="46"/>
    </location>
</feature>
<reference evidence="2" key="1">
    <citation type="submission" date="2021-06" db="EMBL/GenBank/DDBJ databases">
        <title>Genome Sequence of Mortierella hyaline Strain SCG-10, a Cold-Adapted, Nitrate-Reducing Fungus Isolated from Soil in Minnesota, USA.</title>
        <authorList>
            <person name="Aldossari N."/>
        </authorList>
    </citation>
    <scope>NUCLEOTIDE SEQUENCE</scope>
    <source>
        <strain evidence="2">SCG-10</strain>
    </source>
</reference>
<feature type="compositionally biased region" description="Low complexity" evidence="1">
    <location>
        <begin position="30"/>
        <end position="41"/>
    </location>
</feature>
<name>A0A9P7XUL3_9FUNG</name>
<feature type="compositionally biased region" description="Low complexity" evidence="1">
    <location>
        <begin position="130"/>
        <end position="141"/>
    </location>
</feature>
<dbReference type="Proteomes" id="UP000707451">
    <property type="component" value="Unassembled WGS sequence"/>
</dbReference>
<feature type="region of interest" description="Disordered" evidence="1">
    <location>
        <begin position="130"/>
        <end position="281"/>
    </location>
</feature>
<evidence type="ECO:0000313" key="2">
    <source>
        <dbReference type="EMBL" id="KAG9066903.1"/>
    </source>
</evidence>
<gene>
    <name evidence="2" type="ORF">KI688_012815</name>
</gene>
<comment type="caution">
    <text evidence="2">The sequence shown here is derived from an EMBL/GenBank/DDBJ whole genome shotgun (WGS) entry which is preliminary data.</text>
</comment>
<keyword evidence="3" id="KW-1185">Reference proteome</keyword>